<feature type="domain" description="Alanyl-transfer RNA synthetases family profile" evidence="5">
    <location>
        <begin position="1"/>
        <end position="235"/>
    </location>
</feature>
<dbReference type="PANTHER" id="PTHR43462:SF1">
    <property type="entry name" value="ALANYL-TRNA EDITING PROTEIN AARSD1"/>
    <property type="match status" value="1"/>
</dbReference>
<dbReference type="GO" id="GO:0005524">
    <property type="term" value="F:ATP binding"/>
    <property type="evidence" value="ECO:0007669"/>
    <property type="project" value="InterPro"/>
</dbReference>
<keyword evidence="3" id="KW-0479">Metal-binding</keyword>
<dbReference type="PROSITE" id="PS50860">
    <property type="entry name" value="AA_TRNA_LIGASE_II_ALA"/>
    <property type="match status" value="1"/>
</dbReference>
<dbReference type="InterPro" id="IPR009000">
    <property type="entry name" value="Transl_B-barrel_sf"/>
</dbReference>
<dbReference type="GO" id="GO:0005737">
    <property type="term" value="C:cytoplasm"/>
    <property type="evidence" value="ECO:0007669"/>
    <property type="project" value="UniProtKB-SubCell"/>
</dbReference>
<dbReference type="SMART" id="SM00863">
    <property type="entry name" value="tRNA_SAD"/>
    <property type="match status" value="1"/>
</dbReference>
<dbReference type="PANTHER" id="PTHR43462">
    <property type="entry name" value="ALANYL-TRNA EDITING PROTEIN"/>
    <property type="match status" value="1"/>
</dbReference>
<dbReference type="GO" id="GO:0006419">
    <property type="term" value="P:alanyl-tRNA aminoacylation"/>
    <property type="evidence" value="ECO:0007669"/>
    <property type="project" value="InterPro"/>
</dbReference>
<dbReference type="GO" id="GO:0003676">
    <property type="term" value="F:nucleic acid binding"/>
    <property type="evidence" value="ECO:0007669"/>
    <property type="project" value="InterPro"/>
</dbReference>
<dbReference type="GO" id="GO:0004813">
    <property type="term" value="F:alanine-tRNA ligase activity"/>
    <property type="evidence" value="ECO:0007669"/>
    <property type="project" value="InterPro"/>
</dbReference>
<evidence type="ECO:0000259" key="5">
    <source>
        <dbReference type="PROSITE" id="PS50860"/>
    </source>
</evidence>
<evidence type="ECO:0000256" key="1">
    <source>
        <dbReference type="ARBA" id="ARBA00001947"/>
    </source>
</evidence>
<dbReference type="InterPro" id="IPR018165">
    <property type="entry name" value="Ala-tRNA-synth_IIc_core"/>
</dbReference>
<protein>
    <recommendedName>
        <fullName evidence="5">Alanyl-transfer RNA synthetases family profile domain-containing protein</fullName>
    </recommendedName>
</protein>
<dbReference type="Gene3D" id="2.40.30.130">
    <property type="match status" value="1"/>
</dbReference>
<dbReference type="Pfam" id="PF07973">
    <property type="entry name" value="tRNA_SAD"/>
    <property type="match status" value="1"/>
</dbReference>
<evidence type="ECO:0000256" key="3">
    <source>
        <dbReference type="ARBA" id="ARBA00022723"/>
    </source>
</evidence>
<proteinExistence type="predicted"/>
<sequence length="235" mass="26940">MVRALYMDDAYIKSWNTKVTSVKDGKYIVLDDTAFYPKGGGQNCDTGIISKKNEKFNVVYVGKFSGEISHEVDKPGLKEGDEISCELDWERRYTYMRYHTACHLISNILYNKAKAKITGNQIELDKSRMDFSMQDYSPEKLRAFVEKTNKIIKQNLPISIDYMLRKDVLEKPDLARLAIGLPKSIKELRIVKIGDIDTQVDGGTHVNKLSEIGTIEIIKTVNKGKNNRRMYFVLK</sequence>
<accession>A0A0F9NGI6</accession>
<dbReference type="Gene3D" id="3.30.980.10">
    <property type="entry name" value="Threonyl-trna Synthetase, Chain A, domain 2"/>
    <property type="match status" value="1"/>
</dbReference>
<dbReference type="GO" id="GO:0002161">
    <property type="term" value="F:aminoacyl-tRNA deacylase activity"/>
    <property type="evidence" value="ECO:0007669"/>
    <property type="project" value="UniProtKB-ARBA"/>
</dbReference>
<name>A0A0F9NGI6_9ZZZZ</name>
<dbReference type="InterPro" id="IPR018164">
    <property type="entry name" value="Ala-tRNA-synth_IIc_N"/>
</dbReference>
<evidence type="ECO:0000313" key="6">
    <source>
        <dbReference type="EMBL" id="KKM87805.1"/>
    </source>
</evidence>
<dbReference type="EMBL" id="LAZR01007051">
    <property type="protein sequence ID" value="KKM87805.1"/>
    <property type="molecule type" value="Genomic_DNA"/>
</dbReference>
<keyword evidence="4" id="KW-0862">Zinc</keyword>
<organism evidence="6">
    <name type="scientific">marine sediment metagenome</name>
    <dbReference type="NCBI Taxonomy" id="412755"/>
    <lineage>
        <taxon>unclassified sequences</taxon>
        <taxon>metagenomes</taxon>
        <taxon>ecological metagenomes</taxon>
    </lineage>
</organism>
<dbReference type="Pfam" id="PF01411">
    <property type="entry name" value="tRNA-synt_2c"/>
    <property type="match status" value="1"/>
</dbReference>
<comment type="subcellular location">
    <subcellularLocation>
        <location evidence="2">Cytoplasm</location>
    </subcellularLocation>
</comment>
<gene>
    <name evidence="6" type="ORF">LCGC14_1265190</name>
</gene>
<dbReference type="InterPro" id="IPR051335">
    <property type="entry name" value="Alanyl-tRNA_Editing_Enzymes"/>
</dbReference>
<comment type="caution">
    <text evidence="6">The sequence shown here is derived from an EMBL/GenBank/DDBJ whole genome shotgun (WGS) entry which is preliminary data.</text>
</comment>
<dbReference type="GO" id="GO:0046872">
    <property type="term" value="F:metal ion binding"/>
    <property type="evidence" value="ECO:0007669"/>
    <property type="project" value="UniProtKB-KW"/>
</dbReference>
<dbReference type="SUPFAM" id="SSF55186">
    <property type="entry name" value="ThrRS/AlaRS common domain"/>
    <property type="match status" value="1"/>
</dbReference>
<dbReference type="InterPro" id="IPR018163">
    <property type="entry name" value="Thr/Ala-tRNA-synth_IIc_edit"/>
</dbReference>
<comment type="cofactor">
    <cofactor evidence="1">
        <name>Zn(2+)</name>
        <dbReference type="ChEBI" id="CHEBI:29105"/>
    </cofactor>
</comment>
<reference evidence="6" key="1">
    <citation type="journal article" date="2015" name="Nature">
        <title>Complex archaea that bridge the gap between prokaryotes and eukaryotes.</title>
        <authorList>
            <person name="Spang A."/>
            <person name="Saw J.H."/>
            <person name="Jorgensen S.L."/>
            <person name="Zaremba-Niedzwiedzka K."/>
            <person name="Martijn J."/>
            <person name="Lind A.E."/>
            <person name="van Eijk R."/>
            <person name="Schleper C."/>
            <person name="Guy L."/>
            <person name="Ettema T.J."/>
        </authorList>
    </citation>
    <scope>NUCLEOTIDE SEQUENCE</scope>
</reference>
<evidence type="ECO:0000256" key="4">
    <source>
        <dbReference type="ARBA" id="ARBA00022833"/>
    </source>
</evidence>
<dbReference type="InterPro" id="IPR012947">
    <property type="entry name" value="tRNA_SAD"/>
</dbReference>
<dbReference type="SUPFAM" id="SSF50447">
    <property type="entry name" value="Translation proteins"/>
    <property type="match status" value="1"/>
</dbReference>
<dbReference type="AlphaFoldDB" id="A0A0F9NGI6"/>
<evidence type="ECO:0000256" key="2">
    <source>
        <dbReference type="ARBA" id="ARBA00004496"/>
    </source>
</evidence>